<dbReference type="OrthoDB" id="6428749at2759"/>
<feature type="domain" description="Amidase" evidence="3">
    <location>
        <begin position="89"/>
        <end position="469"/>
    </location>
</feature>
<evidence type="ECO:0000256" key="2">
    <source>
        <dbReference type="ARBA" id="ARBA00022801"/>
    </source>
</evidence>
<dbReference type="Proteomes" id="UP000504638">
    <property type="component" value="Unplaced"/>
</dbReference>
<reference evidence="6" key="3">
    <citation type="submission" date="2025-04" db="UniProtKB">
        <authorList>
            <consortium name="RefSeq"/>
        </authorList>
    </citation>
    <scope>IDENTIFICATION</scope>
    <source>
        <strain evidence="6">CBS 781.70</strain>
    </source>
</reference>
<comment type="similarity">
    <text evidence="1">Belongs to the amidase family.</text>
</comment>
<sequence length="485" mass="52990">MTNRASPLPNWAQKSAQKRDSLKAKINPAWLLDLSPTVDLSESSTVSAMDVLQQYGRQVLSKQEWELTEEHDATGMLQLLAERKVSAVEVTTAFCKRAAIANQLVNCLTEVMFDEAVERAKELDEHFERTGKPLGRLHGLPISLKDSFNVKGVQSAIGYVSFLDHEPPTSNAALVDILLAEGAVVYCKTNVPVTLMMADSVNNVTGRTLNPNKLSLTAGGSTGGEGALVKLRGSLLGAGTDIAGSARIPALCNGIYGFRPTTLRVPFVGLTAPGRVGSPSPILPVIGPEGHSVRDLELFMRTVADSEPWKVDHTCVTVPWRTVAPPTRPLRFGYLKEDPSRPLHPTALRGMTSAARKLEDTGHAIVELDGRVPSLWETSRLAWKFFETDPQHVPAQHLRASGEPLVPALETTTLPELQGWEPSVDELFEMNLQRQALVGAWHDIVVAERLDAIILPTYQSTAVRHDTYGFMIYTVLANMLDVRSS</sequence>
<dbReference type="SUPFAM" id="SSF75304">
    <property type="entry name" value="Amidase signature (AS) enzymes"/>
    <property type="match status" value="1"/>
</dbReference>
<accession>A0A6G1GBT0</accession>
<dbReference type="Gene3D" id="3.90.1300.10">
    <property type="entry name" value="Amidase signature (AS) domain"/>
    <property type="match status" value="1"/>
</dbReference>
<gene>
    <name evidence="4 6" type="ORF">P152DRAFT_389980</name>
</gene>
<evidence type="ECO:0000313" key="6">
    <source>
        <dbReference type="RefSeq" id="XP_033537105.1"/>
    </source>
</evidence>
<proteinExistence type="inferred from homology"/>
<organism evidence="4">
    <name type="scientific">Eremomyces bilateralis CBS 781.70</name>
    <dbReference type="NCBI Taxonomy" id="1392243"/>
    <lineage>
        <taxon>Eukaryota</taxon>
        <taxon>Fungi</taxon>
        <taxon>Dikarya</taxon>
        <taxon>Ascomycota</taxon>
        <taxon>Pezizomycotina</taxon>
        <taxon>Dothideomycetes</taxon>
        <taxon>Dothideomycetes incertae sedis</taxon>
        <taxon>Eremomycetales</taxon>
        <taxon>Eremomycetaceae</taxon>
        <taxon>Eremomyces</taxon>
    </lineage>
</organism>
<dbReference type="GO" id="GO:0016787">
    <property type="term" value="F:hydrolase activity"/>
    <property type="evidence" value="ECO:0007669"/>
    <property type="project" value="UniProtKB-KW"/>
</dbReference>
<dbReference type="InterPro" id="IPR036928">
    <property type="entry name" value="AS_sf"/>
</dbReference>
<dbReference type="Pfam" id="PF01425">
    <property type="entry name" value="Amidase"/>
    <property type="match status" value="1"/>
</dbReference>
<dbReference type="PANTHER" id="PTHR46072">
    <property type="entry name" value="AMIDASE-RELATED-RELATED"/>
    <property type="match status" value="1"/>
</dbReference>
<name>A0A6G1GBT0_9PEZI</name>
<evidence type="ECO:0000259" key="3">
    <source>
        <dbReference type="Pfam" id="PF01425"/>
    </source>
</evidence>
<dbReference type="PANTHER" id="PTHR46072:SF5">
    <property type="entry name" value="GENERAL AMIDASE-C"/>
    <property type="match status" value="1"/>
</dbReference>
<dbReference type="RefSeq" id="XP_033537105.1">
    <property type="nucleotide sequence ID" value="XM_033676015.1"/>
</dbReference>
<evidence type="ECO:0000313" key="4">
    <source>
        <dbReference type="EMBL" id="KAF1815474.1"/>
    </source>
</evidence>
<keyword evidence="2" id="KW-0378">Hydrolase</keyword>
<evidence type="ECO:0000256" key="1">
    <source>
        <dbReference type="ARBA" id="ARBA00009199"/>
    </source>
</evidence>
<reference evidence="6" key="2">
    <citation type="submission" date="2020-04" db="EMBL/GenBank/DDBJ databases">
        <authorList>
            <consortium name="NCBI Genome Project"/>
        </authorList>
    </citation>
    <scope>NUCLEOTIDE SEQUENCE</scope>
    <source>
        <strain evidence="6">CBS 781.70</strain>
    </source>
</reference>
<reference evidence="4 6" key="1">
    <citation type="submission" date="2020-01" db="EMBL/GenBank/DDBJ databases">
        <authorList>
            <consortium name="DOE Joint Genome Institute"/>
            <person name="Haridas S."/>
            <person name="Albert R."/>
            <person name="Binder M."/>
            <person name="Bloem J."/>
            <person name="Labutti K."/>
            <person name="Salamov A."/>
            <person name="Andreopoulos B."/>
            <person name="Baker S.E."/>
            <person name="Barry K."/>
            <person name="Bills G."/>
            <person name="Bluhm B.H."/>
            <person name="Cannon C."/>
            <person name="Castanera R."/>
            <person name="Culley D.E."/>
            <person name="Daum C."/>
            <person name="Ezra D."/>
            <person name="Gonzalez J.B."/>
            <person name="Henrissat B."/>
            <person name="Kuo A."/>
            <person name="Liang C."/>
            <person name="Lipzen A."/>
            <person name="Lutzoni F."/>
            <person name="Magnuson J."/>
            <person name="Mondo S."/>
            <person name="Nolan M."/>
            <person name="Ohm R."/>
            <person name="Pangilinan J."/>
            <person name="Park H.-J."/>
            <person name="Ramirez L."/>
            <person name="Alfaro M."/>
            <person name="Sun H."/>
            <person name="Tritt A."/>
            <person name="Yoshinaga Y."/>
            <person name="Zwiers L.-H."/>
            <person name="Turgeon B.G."/>
            <person name="Goodwin S.B."/>
            <person name="Spatafora J.W."/>
            <person name="Crous P.W."/>
            <person name="Grigoriev I.V."/>
        </authorList>
    </citation>
    <scope>NUCLEOTIDE SEQUENCE</scope>
    <source>
        <strain evidence="4 6">CBS 781.70</strain>
    </source>
</reference>
<dbReference type="AlphaFoldDB" id="A0A6G1GBT0"/>
<keyword evidence="5" id="KW-1185">Reference proteome</keyword>
<protein>
    <submittedName>
        <fullName evidence="4 6">Amidase signature enzyme</fullName>
    </submittedName>
</protein>
<evidence type="ECO:0000313" key="5">
    <source>
        <dbReference type="Proteomes" id="UP000504638"/>
    </source>
</evidence>
<dbReference type="GeneID" id="54416585"/>
<dbReference type="InterPro" id="IPR023631">
    <property type="entry name" value="Amidase_dom"/>
</dbReference>
<dbReference type="EMBL" id="ML975151">
    <property type="protein sequence ID" value="KAF1815474.1"/>
    <property type="molecule type" value="Genomic_DNA"/>
</dbReference>